<evidence type="ECO:0000256" key="6">
    <source>
        <dbReference type="ARBA" id="ARBA00022692"/>
    </source>
</evidence>
<proteinExistence type="inferred from homology"/>
<dbReference type="PANTHER" id="PTHR38779:SF2">
    <property type="entry name" value="TYPE II SECRETION SYSTEM PROTEIN I-RELATED"/>
    <property type="match status" value="1"/>
</dbReference>
<comment type="subcellular location">
    <subcellularLocation>
        <location evidence="1 9">Cell inner membrane</location>
        <topology evidence="1 9">Single-pass membrane protein</topology>
    </subcellularLocation>
</comment>
<dbReference type="NCBIfam" id="TIGR02532">
    <property type="entry name" value="IV_pilin_GFxxxE"/>
    <property type="match status" value="1"/>
</dbReference>
<dbReference type="GO" id="GO:0005886">
    <property type="term" value="C:plasma membrane"/>
    <property type="evidence" value="ECO:0007669"/>
    <property type="project" value="UniProtKB-SubCell"/>
</dbReference>
<comment type="subunit">
    <text evidence="9">Type II secretion is composed of four main components: the outer membrane complex, the inner membrane complex, the cytoplasmic secretion ATPase and the periplasm-spanning pseudopilus.</text>
</comment>
<comment type="similarity">
    <text evidence="2 9">Belongs to the GSP I family.</text>
</comment>
<sequence length="156" mass="16537">MPTAASRCIEVNARESPGLRLNRRARGLPGPPRPPARAAGFTLLEILIALAIVSVALAAVMRTTGMLTTNNGVLRERALALLSARNRLVELQLAPPALTAGRDTVACPQGALALVCDSRYADAWQGARTVTVDVYLDHRPRPRLATLSGTVEAPTP</sequence>
<evidence type="ECO:0000256" key="2">
    <source>
        <dbReference type="ARBA" id="ARBA00008358"/>
    </source>
</evidence>
<reference evidence="11 12" key="1">
    <citation type="submission" date="2020-04" db="EMBL/GenBank/DDBJ databases">
        <authorList>
            <person name="De Canck E."/>
        </authorList>
    </citation>
    <scope>NUCLEOTIDE SEQUENCE [LARGE SCALE GENOMIC DNA]</scope>
    <source>
        <strain evidence="11 12">LMG 3328</strain>
    </source>
</reference>
<evidence type="ECO:0000256" key="3">
    <source>
        <dbReference type="ARBA" id="ARBA00022475"/>
    </source>
</evidence>
<evidence type="ECO:0000256" key="1">
    <source>
        <dbReference type="ARBA" id="ARBA00004377"/>
    </source>
</evidence>
<feature type="transmembrane region" description="Helical" evidence="9">
    <location>
        <begin position="38"/>
        <end position="60"/>
    </location>
</feature>
<evidence type="ECO:0000259" key="10">
    <source>
        <dbReference type="Pfam" id="PF02501"/>
    </source>
</evidence>
<comment type="function">
    <text evidence="9">Component of the type II secretion system required for the energy-dependent secretion of extracellular factors such as proteases and toxins from the periplasm.</text>
</comment>
<evidence type="ECO:0000256" key="9">
    <source>
        <dbReference type="RuleBase" id="RU368030"/>
    </source>
</evidence>
<dbReference type="PROSITE" id="PS00409">
    <property type="entry name" value="PROKAR_NTER_METHYL"/>
    <property type="match status" value="1"/>
</dbReference>
<evidence type="ECO:0000313" key="12">
    <source>
        <dbReference type="Proteomes" id="UP000494122"/>
    </source>
</evidence>
<organism evidence="11 12">
    <name type="scientific">Achromobacter ruhlandii</name>
    <dbReference type="NCBI Taxonomy" id="72557"/>
    <lineage>
        <taxon>Bacteria</taxon>
        <taxon>Pseudomonadati</taxon>
        <taxon>Pseudomonadota</taxon>
        <taxon>Betaproteobacteria</taxon>
        <taxon>Burkholderiales</taxon>
        <taxon>Alcaligenaceae</taxon>
        <taxon>Achromobacter</taxon>
    </lineage>
</organism>
<dbReference type="NCBIfam" id="TIGR01707">
    <property type="entry name" value="gspI"/>
    <property type="match status" value="1"/>
</dbReference>
<dbReference type="Pfam" id="PF02501">
    <property type="entry name" value="T2SSI"/>
    <property type="match status" value="1"/>
</dbReference>
<dbReference type="InterPro" id="IPR010052">
    <property type="entry name" value="T2SS_protein-GspI"/>
</dbReference>
<dbReference type="AlphaFoldDB" id="A0A2M9GWF2"/>
<keyword evidence="4 9" id="KW-0488">Methylation</keyword>
<name>A0A2M9GWF2_9BURK</name>
<evidence type="ECO:0000256" key="4">
    <source>
        <dbReference type="ARBA" id="ARBA00022481"/>
    </source>
</evidence>
<dbReference type="PANTHER" id="PTHR38779">
    <property type="entry name" value="TYPE II SECRETION SYSTEM PROTEIN I-RELATED"/>
    <property type="match status" value="1"/>
</dbReference>
<dbReference type="GO" id="GO:0015628">
    <property type="term" value="P:protein secretion by the type II secretion system"/>
    <property type="evidence" value="ECO:0007669"/>
    <property type="project" value="UniProtKB-UniRule"/>
</dbReference>
<keyword evidence="5 9" id="KW-0997">Cell inner membrane</keyword>
<evidence type="ECO:0000256" key="8">
    <source>
        <dbReference type="ARBA" id="ARBA00023136"/>
    </source>
</evidence>
<evidence type="ECO:0000256" key="5">
    <source>
        <dbReference type="ARBA" id="ARBA00022519"/>
    </source>
</evidence>
<dbReference type="Pfam" id="PF07963">
    <property type="entry name" value="N_methyl"/>
    <property type="match status" value="1"/>
</dbReference>
<dbReference type="GO" id="GO:0015627">
    <property type="term" value="C:type II protein secretion system complex"/>
    <property type="evidence" value="ECO:0007669"/>
    <property type="project" value="UniProtKB-UniRule"/>
</dbReference>
<keyword evidence="7 9" id="KW-1133">Transmembrane helix</keyword>
<accession>A0A2M9GWF2</accession>
<protein>
    <recommendedName>
        <fullName evidence="9">Type II secretion system protein I</fullName>
        <shortName evidence="9">T2SS minor pseudopilin I</shortName>
    </recommendedName>
</protein>
<evidence type="ECO:0000256" key="7">
    <source>
        <dbReference type="ARBA" id="ARBA00022989"/>
    </source>
</evidence>
<feature type="domain" description="Type II secretion system protein GspI C-terminal" evidence="10">
    <location>
        <begin position="74"/>
        <end position="151"/>
    </location>
</feature>
<dbReference type="InterPro" id="IPR003413">
    <property type="entry name" value="T2SS_GspI_C"/>
</dbReference>
<gene>
    <name evidence="11" type="ORF">LMG3328_04021</name>
</gene>
<dbReference type="InterPro" id="IPR045584">
    <property type="entry name" value="Pilin-like"/>
</dbReference>
<keyword evidence="8 9" id="KW-0472">Membrane</keyword>
<keyword evidence="6 9" id="KW-0812">Transmembrane</keyword>
<dbReference type="InterPro" id="IPR012902">
    <property type="entry name" value="N_methyl_site"/>
</dbReference>
<dbReference type="EMBL" id="CADILE010000012">
    <property type="protein sequence ID" value="CAB3895603.1"/>
    <property type="molecule type" value="Genomic_DNA"/>
</dbReference>
<comment type="PTM">
    <text evidence="9">Cleaved by prepilin peptidase.</text>
</comment>
<keyword evidence="3" id="KW-1003">Cell membrane</keyword>
<dbReference type="Proteomes" id="UP000494122">
    <property type="component" value="Unassembled WGS sequence"/>
</dbReference>
<evidence type="ECO:0000313" key="11">
    <source>
        <dbReference type="EMBL" id="CAB3895603.1"/>
    </source>
</evidence>
<dbReference type="SUPFAM" id="SSF54523">
    <property type="entry name" value="Pili subunits"/>
    <property type="match status" value="1"/>
</dbReference>